<dbReference type="RefSeq" id="WP_191142529.1">
    <property type="nucleotide sequence ID" value="NZ_JACXAH010000025.1"/>
</dbReference>
<evidence type="ECO:0000313" key="2">
    <source>
        <dbReference type="EMBL" id="MBD1373443.1"/>
    </source>
</evidence>
<evidence type="ECO:0000259" key="1">
    <source>
        <dbReference type="Pfam" id="PF13349"/>
    </source>
</evidence>
<organism evidence="2 3">
    <name type="scientific">Polycladospora coralii</name>
    <dbReference type="NCBI Taxonomy" id="2771432"/>
    <lineage>
        <taxon>Bacteria</taxon>
        <taxon>Bacillati</taxon>
        <taxon>Bacillota</taxon>
        <taxon>Bacilli</taxon>
        <taxon>Bacillales</taxon>
        <taxon>Thermoactinomycetaceae</taxon>
        <taxon>Polycladospora</taxon>
    </lineage>
</organism>
<dbReference type="EMBL" id="JACXAH010000025">
    <property type="protein sequence ID" value="MBD1373443.1"/>
    <property type="molecule type" value="Genomic_DNA"/>
</dbReference>
<feature type="domain" description="DUF4097" evidence="1">
    <location>
        <begin position="47"/>
        <end position="181"/>
    </location>
</feature>
<protein>
    <submittedName>
        <fullName evidence="2">DUF4097 family beta strand repeat protein</fullName>
    </submittedName>
</protein>
<proteinExistence type="predicted"/>
<reference evidence="2" key="1">
    <citation type="submission" date="2020-09" db="EMBL/GenBank/DDBJ databases">
        <title>A novel bacterium of genus Hazenella, isolated from South China Sea.</title>
        <authorList>
            <person name="Huang H."/>
            <person name="Mo K."/>
            <person name="Hu Y."/>
        </authorList>
    </citation>
    <scope>NUCLEOTIDE SEQUENCE</scope>
    <source>
        <strain evidence="2">IB182357</strain>
    </source>
</reference>
<evidence type="ECO:0000313" key="3">
    <source>
        <dbReference type="Proteomes" id="UP000661691"/>
    </source>
</evidence>
<accession>A0A926NHI9</accession>
<dbReference type="Proteomes" id="UP000661691">
    <property type="component" value="Unassembled WGS sequence"/>
</dbReference>
<dbReference type="AlphaFoldDB" id="A0A926NHI9"/>
<sequence>MRNWRIILSVFALCIIVVGVGGALVTALSTDTYQAYSEDQVIESKEIDHIKINTDSARVTITQTDKPNIQILVSGKGDKFLNKRYDVTSVQSTLDIQLKVDPINRWANFTSIHTPTYLEIGLPAKLYQSIHIRNENSGIEIHDQEIQEVNAIAVNGRVQLENIVANTVEARSVNGGIELNQVDGILSGRTTNGSLSVITTHINKKMTLTSTNGSIRIQTEEEPEHATFITETDNGRVDLFDKYKKSAVLGNGGPQIELSTVNGSITVSKK</sequence>
<dbReference type="InterPro" id="IPR025164">
    <property type="entry name" value="Toastrack_DUF4097"/>
</dbReference>
<name>A0A926NHI9_9BACL</name>
<keyword evidence="3" id="KW-1185">Reference proteome</keyword>
<dbReference type="Pfam" id="PF13349">
    <property type="entry name" value="DUF4097"/>
    <property type="match status" value="1"/>
</dbReference>
<gene>
    <name evidence="2" type="ORF">IC620_13905</name>
</gene>
<comment type="caution">
    <text evidence="2">The sequence shown here is derived from an EMBL/GenBank/DDBJ whole genome shotgun (WGS) entry which is preliminary data.</text>
</comment>